<protein>
    <submittedName>
        <fullName evidence="2">ECF transporter S component</fullName>
    </submittedName>
</protein>
<feature type="transmembrane region" description="Helical" evidence="1">
    <location>
        <begin position="37"/>
        <end position="67"/>
    </location>
</feature>
<feature type="transmembrane region" description="Helical" evidence="1">
    <location>
        <begin position="107"/>
        <end position="131"/>
    </location>
</feature>
<gene>
    <name evidence="2" type="ORF">CBF29_12300</name>
</gene>
<reference evidence="2 3" key="1">
    <citation type="submission" date="2017-05" db="EMBL/GenBank/DDBJ databases">
        <title>Vagococcus spp. assemblies.</title>
        <authorList>
            <person name="Gulvik C.A."/>
        </authorList>
    </citation>
    <scope>NUCLEOTIDE SEQUENCE [LARGE SCALE GENOMIC DNA]</scope>
    <source>
        <strain evidence="2 3">CCUG 51432</strain>
    </source>
</reference>
<proteinExistence type="predicted"/>
<evidence type="ECO:0000313" key="3">
    <source>
        <dbReference type="Proteomes" id="UP000287605"/>
    </source>
</evidence>
<feature type="transmembrane region" description="Helical" evidence="1">
    <location>
        <begin position="151"/>
        <end position="171"/>
    </location>
</feature>
<evidence type="ECO:0000313" key="2">
    <source>
        <dbReference type="EMBL" id="RSU09068.1"/>
    </source>
</evidence>
<dbReference type="Proteomes" id="UP000287605">
    <property type="component" value="Unassembled WGS sequence"/>
</dbReference>
<comment type="caution">
    <text evidence="2">The sequence shown here is derived from an EMBL/GenBank/DDBJ whole genome shotgun (WGS) entry which is preliminary data.</text>
</comment>
<keyword evidence="1" id="KW-0812">Transmembrane</keyword>
<sequence>MNRKTLWITQTALLLALLVSVQMITSSMKNTLITGSLVNLILIIAVMLGGLSSGLTVACLSPIFAFFFGIGPAFWQIIICIALGNAVLVVAWHFIAGRNSKMSVASTITATIVGGVAKFIFLYLSVVQFLLPFVLHLQGPQAKMISATFSVPQLITALIGGGIAVVVLPLLTKALGSKMRLN</sequence>
<organism evidence="2 3">
    <name type="scientific">Vagococcus elongatus</name>
    <dbReference type="NCBI Taxonomy" id="180344"/>
    <lineage>
        <taxon>Bacteria</taxon>
        <taxon>Bacillati</taxon>
        <taxon>Bacillota</taxon>
        <taxon>Bacilli</taxon>
        <taxon>Lactobacillales</taxon>
        <taxon>Enterococcaceae</taxon>
        <taxon>Vagococcus</taxon>
    </lineage>
</organism>
<keyword evidence="1" id="KW-1133">Transmembrane helix</keyword>
<feature type="transmembrane region" description="Helical" evidence="1">
    <location>
        <begin position="6"/>
        <end position="25"/>
    </location>
</feature>
<keyword evidence="1" id="KW-0472">Membrane</keyword>
<accession>A0A430ALT2</accession>
<keyword evidence="3" id="KW-1185">Reference proteome</keyword>
<name>A0A430ALT2_9ENTE</name>
<dbReference type="Gene3D" id="1.10.1760.20">
    <property type="match status" value="1"/>
</dbReference>
<dbReference type="AlphaFoldDB" id="A0A430ALT2"/>
<evidence type="ECO:0000256" key="1">
    <source>
        <dbReference type="SAM" id="Phobius"/>
    </source>
</evidence>
<dbReference type="EMBL" id="NGKA01000026">
    <property type="protein sequence ID" value="RSU09068.1"/>
    <property type="molecule type" value="Genomic_DNA"/>
</dbReference>
<dbReference type="OrthoDB" id="9809154at2"/>
<feature type="transmembrane region" description="Helical" evidence="1">
    <location>
        <begin position="73"/>
        <end position="95"/>
    </location>
</feature>